<evidence type="ECO:0000313" key="4">
    <source>
        <dbReference type="Proteomes" id="UP000602124"/>
    </source>
</evidence>
<feature type="region of interest" description="Disordered" evidence="1">
    <location>
        <begin position="76"/>
        <end position="114"/>
    </location>
</feature>
<sequence>MKCTPIALTLMALATPAIAQGLPALEGEGSQVQSVELLDGAVSVSVESSGSMSLGRGDDHIDGDLGITINDVTLGTGGTDDAGNPDNSSGARTATGDTVAASPVPSATAPATSGQPVVSRTIANSDVCVLGLVSAEELANAFDHAATLVWREATCGTDGSGAAMLAASEPRLVNELARAGRTPDQVVAITLDDGSVIVDLALRD</sequence>
<dbReference type="RefSeq" id="WP_198874540.1">
    <property type="nucleotide sequence ID" value="NZ_JAEKMH010000001.1"/>
</dbReference>
<feature type="signal peptide" evidence="2">
    <location>
        <begin position="1"/>
        <end position="19"/>
    </location>
</feature>
<organism evidence="3 4">
    <name type="scientific">Devosia sediminis</name>
    <dbReference type="NCBI Taxonomy" id="2798801"/>
    <lineage>
        <taxon>Bacteria</taxon>
        <taxon>Pseudomonadati</taxon>
        <taxon>Pseudomonadota</taxon>
        <taxon>Alphaproteobacteria</taxon>
        <taxon>Hyphomicrobiales</taxon>
        <taxon>Devosiaceae</taxon>
        <taxon>Devosia</taxon>
    </lineage>
</organism>
<keyword evidence="4" id="KW-1185">Reference proteome</keyword>
<evidence type="ECO:0000256" key="2">
    <source>
        <dbReference type="SAM" id="SignalP"/>
    </source>
</evidence>
<keyword evidence="2" id="KW-0732">Signal</keyword>
<dbReference type="EMBL" id="JAEKMH010000001">
    <property type="protein sequence ID" value="MBJ3783296.1"/>
    <property type="molecule type" value="Genomic_DNA"/>
</dbReference>
<evidence type="ECO:0000313" key="3">
    <source>
        <dbReference type="EMBL" id="MBJ3783296.1"/>
    </source>
</evidence>
<proteinExistence type="predicted"/>
<feature type="chain" id="PRO_5036759402" evidence="2">
    <location>
        <begin position="20"/>
        <end position="204"/>
    </location>
</feature>
<comment type="caution">
    <text evidence="3">The sequence shown here is derived from an EMBL/GenBank/DDBJ whole genome shotgun (WGS) entry which is preliminary data.</text>
</comment>
<feature type="compositionally biased region" description="Polar residues" evidence="1">
    <location>
        <begin position="85"/>
        <end position="96"/>
    </location>
</feature>
<reference evidence="3" key="1">
    <citation type="submission" date="2020-12" db="EMBL/GenBank/DDBJ databases">
        <title>Devosia sp. MSA67 isolated from Mo River.</title>
        <authorList>
            <person name="Ma F."/>
            <person name="Zi Z."/>
        </authorList>
    </citation>
    <scope>NUCLEOTIDE SEQUENCE</scope>
    <source>
        <strain evidence="3">MSA67</strain>
    </source>
</reference>
<evidence type="ECO:0000256" key="1">
    <source>
        <dbReference type="SAM" id="MobiDB-lite"/>
    </source>
</evidence>
<name>A0A934IUI7_9HYPH</name>
<feature type="compositionally biased region" description="Low complexity" evidence="1">
    <location>
        <begin position="98"/>
        <end position="113"/>
    </location>
</feature>
<dbReference type="AlphaFoldDB" id="A0A934IUI7"/>
<gene>
    <name evidence="3" type="ORF">JEQ47_01070</name>
</gene>
<protein>
    <submittedName>
        <fullName evidence="3">Uncharacterized protein</fullName>
    </submittedName>
</protein>
<accession>A0A934IUI7</accession>
<dbReference type="Proteomes" id="UP000602124">
    <property type="component" value="Unassembled WGS sequence"/>
</dbReference>